<dbReference type="SUPFAM" id="SSF54001">
    <property type="entry name" value="Cysteine proteinases"/>
    <property type="match status" value="1"/>
</dbReference>
<dbReference type="PANTHER" id="PTHR42736">
    <property type="entry name" value="PROTEIN-GLUTAMINE GAMMA-GLUTAMYLTRANSFERASE"/>
    <property type="match status" value="1"/>
</dbReference>
<dbReference type="RefSeq" id="WP_183354271.1">
    <property type="nucleotide sequence ID" value="NZ_BLXX01000004.1"/>
</dbReference>
<dbReference type="Proteomes" id="UP000556026">
    <property type="component" value="Unassembled WGS sequence"/>
</dbReference>
<dbReference type="InterPro" id="IPR038765">
    <property type="entry name" value="Papain-like_cys_pep_sf"/>
</dbReference>
<evidence type="ECO:0000313" key="4">
    <source>
        <dbReference type="Proteomes" id="UP000556026"/>
    </source>
</evidence>
<keyword evidence="4" id="KW-1185">Reference proteome</keyword>
<dbReference type="InterPro" id="IPR002931">
    <property type="entry name" value="Transglutaminase-like"/>
</dbReference>
<dbReference type="Gene3D" id="3.10.620.30">
    <property type="match status" value="1"/>
</dbReference>
<dbReference type="EMBL" id="BLXX01000004">
    <property type="protein sequence ID" value="GFO59436.1"/>
    <property type="molecule type" value="Genomic_DNA"/>
</dbReference>
<evidence type="ECO:0000259" key="2">
    <source>
        <dbReference type="SMART" id="SM00460"/>
    </source>
</evidence>
<dbReference type="AlphaFoldDB" id="A0A6V8MHH9"/>
<dbReference type="InterPro" id="IPR021878">
    <property type="entry name" value="TgpA_N"/>
</dbReference>
<dbReference type="Pfam" id="PF11992">
    <property type="entry name" value="TgpA_N"/>
    <property type="match status" value="1"/>
</dbReference>
<feature type="transmembrane region" description="Helical" evidence="1">
    <location>
        <begin position="102"/>
        <end position="119"/>
    </location>
</feature>
<keyword evidence="1" id="KW-1133">Transmembrane helix</keyword>
<feature type="domain" description="Transglutaminase-like" evidence="2">
    <location>
        <begin position="399"/>
        <end position="470"/>
    </location>
</feature>
<dbReference type="PANTHER" id="PTHR42736:SF1">
    <property type="entry name" value="PROTEIN-GLUTAMINE GAMMA-GLUTAMYLTRANSFERASE"/>
    <property type="match status" value="1"/>
</dbReference>
<feature type="transmembrane region" description="Helical" evidence="1">
    <location>
        <begin position="7"/>
        <end position="24"/>
    </location>
</feature>
<accession>A0A6V8MHH9</accession>
<evidence type="ECO:0000313" key="3">
    <source>
        <dbReference type="EMBL" id="GFO59436.1"/>
    </source>
</evidence>
<comment type="caution">
    <text evidence="3">The sequence shown here is derived from an EMBL/GenBank/DDBJ whole genome shotgun (WGS) entry which is preliminary data.</text>
</comment>
<feature type="transmembrane region" description="Helical" evidence="1">
    <location>
        <begin position="125"/>
        <end position="145"/>
    </location>
</feature>
<dbReference type="Pfam" id="PF01841">
    <property type="entry name" value="Transglut_core"/>
    <property type="match status" value="1"/>
</dbReference>
<gene>
    <name evidence="3" type="ORF">GMST_17610</name>
</gene>
<feature type="transmembrane region" description="Helical" evidence="1">
    <location>
        <begin position="76"/>
        <end position="95"/>
    </location>
</feature>
<proteinExistence type="predicted"/>
<organism evidence="3 4">
    <name type="scientific">Geomonas silvestris</name>
    <dbReference type="NCBI Taxonomy" id="2740184"/>
    <lineage>
        <taxon>Bacteria</taxon>
        <taxon>Pseudomonadati</taxon>
        <taxon>Thermodesulfobacteriota</taxon>
        <taxon>Desulfuromonadia</taxon>
        <taxon>Geobacterales</taxon>
        <taxon>Geobacteraceae</taxon>
        <taxon>Geomonas</taxon>
    </lineage>
</organism>
<dbReference type="InterPro" id="IPR052901">
    <property type="entry name" value="Bact_TGase-like"/>
</dbReference>
<protein>
    <submittedName>
        <fullName evidence="3">Membrane protein</fullName>
    </submittedName>
</protein>
<keyword evidence="1" id="KW-0472">Membrane</keyword>
<keyword evidence="1" id="KW-0812">Transmembrane</keyword>
<reference evidence="4" key="1">
    <citation type="submission" date="2020-06" db="EMBL/GenBank/DDBJ databases">
        <title>Draft genomic sequence of Geomonas sp. Red330.</title>
        <authorList>
            <person name="Itoh H."/>
            <person name="Zhenxing X."/>
            <person name="Ushijima N."/>
            <person name="Masuda Y."/>
            <person name="Shiratori Y."/>
            <person name="Senoo K."/>
        </authorList>
    </citation>
    <scope>NUCLEOTIDE SEQUENCE [LARGE SCALE GENOMIC DNA]</scope>
    <source>
        <strain evidence="4">Red330</strain>
    </source>
</reference>
<feature type="transmembrane region" description="Helical" evidence="1">
    <location>
        <begin position="165"/>
        <end position="184"/>
    </location>
</feature>
<evidence type="ECO:0000256" key="1">
    <source>
        <dbReference type="SAM" id="Phobius"/>
    </source>
</evidence>
<sequence length="631" mass="69692">MVRVKSVLSTLTLCVALIGYLPLAPYLDPLATWCFPAGLVAAWYQQRSGRTLSGRILTPASILLFLYYASGMNRDNLLSVTANLLVMFLSVRLVGEKSGRNYLQIFALALFCLAASSLYNLSALFLVYLLALLLLLAVSLVVLTFHAHDADLALEHPQLKKVLGVAGLMPVAALPILLVLFVILPRTQFPLWDFLNRGGGNRAGFSDKVKPGAAASVTEVKAVVLRASSPKVPENRLYWRGIVLNALEGNAWVRVPGPQERSMVPGSAEQVRQEIYPEPSNSPYLVALNIPRQISGLRSVNEADVVFKARAPLDKRVKYEAVSTLSDLVRVNGGIDRDFYLGVPAQVSPRMREAARQLSQSGRSDADKLRLLERFVRSQRISYATSGLPVGNDALDDFLFGKKRGSCEFFASSSAILLRLAGVPARLVGGYRGGNYNQMGGYYQVTEDMAHVWVEAYLDGRGWVTVDPTAWSIGFGRQAALGDTLRMYADALGFYWNKAVISYDLDKQISLVRKAGGAVRQLHLPAFSLKGTLVGLSWLLPLGAAVLWYLGRSVSREERLLRRFLRAVARRYPTLTVERSGLFDLAQRTGDPQVREFAIIYGSALYGDRRLQPVELENLKRLVRGINQHHP</sequence>
<name>A0A6V8MHH9_9BACT</name>
<dbReference type="SMART" id="SM00460">
    <property type="entry name" value="TGc"/>
    <property type="match status" value="1"/>
</dbReference>